<keyword evidence="3" id="KW-1185">Reference proteome</keyword>
<dbReference type="Proteomes" id="UP001369958">
    <property type="component" value="Chromosome"/>
</dbReference>
<evidence type="ECO:0000313" key="3">
    <source>
        <dbReference type="Proteomes" id="UP001369958"/>
    </source>
</evidence>
<keyword evidence="1" id="KW-0472">Membrane</keyword>
<proteinExistence type="predicted"/>
<evidence type="ECO:0000256" key="1">
    <source>
        <dbReference type="SAM" id="Phobius"/>
    </source>
</evidence>
<dbReference type="RefSeq" id="WP_338609328.1">
    <property type="nucleotide sequence ID" value="NZ_CP146275.1"/>
</dbReference>
<reference evidence="2 3" key="1">
    <citation type="submission" date="2024-02" db="EMBL/GenBank/DDBJ databases">
        <title>Complete genome sequence of Pelagibacterium nitratireducens ZH15.</title>
        <authorList>
            <person name="Zhao L.H."/>
        </authorList>
    </citation>
    <scope>NUCLEOTIDE SEQUENCE [LARGE SCALE GENOMIC DNA]</scope>
    <source>
        <strain evidence="2 3">ZH15</strain>
    </source>
</reference>
<organism evidence="2 3">
    <name type="scientific">Pelagibacterium nitratireducens</name>
    <dbReference type="NCBI Taxonomy" id="1046114"/>
    <lineage>
        <taxon>Bacteria</taxon>
        <taxon>Pseudomonadati</taxon>
        <taxon>Pseudomonadota</taxon>
        <taxon>Alphaproteobacteria</taxon>
        <taxon>Hyphomicrobiales</taxon>
        <taxon>Devosiaceae</taxon>
        <taxon>Pelagibacterium</taxon>
    </lineage>
</organism>
<dbReference type="EMBL" id="CP146275">
    <property type="protein sequence ID" value="WWT33672.1"/>
    <property type="molecule type" value="Genomic_DNA"/>
</dbReference>
<keyword evidence="1" id="KW-1133">Transmembrane helix</keyword>
<keyword evidence="1" id="KW-0812">Transmembrane</keyword>
<feature type="transmembrane region" description="Helical" evidence="1">
    <location>
        <begin position="51"/>
        <end position="72"/>
    </location>
</feature>
<evidence type="ECO:0008006" key="4">
    <source>
        <dbReference type="Google" id="ProtNLM"/>
    </source>
</evidence>
<name>A0ABZ2I1F4_9HYPH</name>
<gene>
    <name evidence="2" type="ORF">V6617_04210</name>
</gene>
<accession>A0ABZ2I1F4</accession>
<evidence type="ECO:0000313" key="2">
    <source>
        <dbReference type="EMBL" id="WWT33672.1"/>
    </source>
</evidence>
<protein>
    <recommendedName>
        <fullName evidence="4">HEAT repeat domain-containing protein</fullName>
    </recommendedName>
</protein>
<sequence>MEQTNKTSSLAKPATPPESPVVRAVFAGLKILVFATELVGIILLVLGHMELGTALLLHLGYCALLLVTILVAERSGIYSGDMQSFALQVLVAGPFGAASAMIDEQLSSRVRAEHLQSWYDTIAPPLKQAVTLADRIRDDQVVRPAARLPKSVDRLITSGSMREKQAVFASIVADGPAEGVSLIEKALRSRDQRVRVQAAAVSALFRSKIRTSAGQRHRPGIGIAANDATPPAA</sequence>
<feature type="transmembrane region" description="Helical" evidence="1">
    <location>
        <begin position="21"/>
        <end position="45"/>
    </location>
</feature>